<dbReference type="Gene3D" id="3.50.50.60">
    <property type="entry name" value="FAD/NAD(P)-binding domain"/>
    <property type="match status" value="1"/>
</dbReference>
<keyword evidence="3" id="KW-0812">Transmembrane</keyword>
<keyword evidence="3" id="KW-0472">Membrane</keyword>
<reference evidence="5 6" key="1">
    <citation type="submission" date="2019-07" db="EMBL/GenBank/DDBJ databases">
        <title>New Mycobacterium species.</title>
        <authorList>
            <person name="Tortoli E."/>
            <person name="Ghielmetti G."/>
            <person name="Friedel U."/>
            <person name="Trovato A."/>
        </authorList>
    </citation>
    <scope>NUCLEOTIDE SEQUENCE [LARGE SCALE GENOMIC DNA]</scope>
    <source>
        <strain evidence="5 6">16-83</strain>
    </source>
</reference>
<proteinExistence type="predicted"/>
<dbReference type="InterPro" id="IPR003953">
    <property type="entry name" value="FAD-dep_OxRdtase_2_FAD-bd"/>
</dbReference>
<dbReference type="GO" id="GO:0016491">
    <property type="term" value="F:oxidoreductase activity"/>
    <property type="evidence" value="ECO:0007669"/>
    <property type="project" value="UniProtKB-KW"/>
</dbReference>
<keyword evidence="1" id="KW-0285">Flavoprotein</keyword>
<keyword evidence="2" id="KW-0560">Oxidoreductase</keyword>
<comment type="caution">
    <text evidence="5">The sequence shown here is derived from an EMBL/GenBank/DDBJ whole genome shotgun (WGS) entry which is preliminary data.</text>
</comment>
<dbReference type="EMBL" id="VMQU01000099">
    <property type="protein sequence ID" value="TVS85357.1"/>
    <property type="molecule type" value="Genomic_DNA"/>
</dbReference>
<dbReference type="AlphaFoldDB" id="A0A557XI33"/>
<evidence type="ECO:0000256" key="1">
    <source>
        <dbReference type="ARBA" id="ARBA00022630"/>
    </source>
</evidence>
<feature type="transmembrane region" description="Helical" evidence="3">
    <location>
        <begin position="14"/>
        <end position="35"/>
    </location>
</feature>
<evidence type="ECO:0000313" key="5">
    <source>
        <dbReference type="EMBL" id="TVS85357.1"/>
    </source>
</evidence>
<dbReference type="InterPro" id="IPR036188">
    <property type="entry name" value="FAD/NAD-bd_sf"/>
</dbReference>
<feature type="domain" description="FAD-dependent oxidoreductase 2 FAD-binding" evidence="4">
    <location>
        <begin position="17"/>
        <end position="60"/>
    </location>
</feature>
<dbReference type="Pfam" id="PF00890">
    <property type="entry name" value="FAD_binding_2"/>
    <property type="match status" value="1"/>
</dbReference>
<dbReference type="Proteomes" id="UP000320513">
    <property type="component" value="Unassembled WGS sequence"/>
</dbReference>
<evidence type="ECO:0000256" key="3">
    <source>
        <dbReference type="SAM" id="Phobius"/>
    </source>
</evidence>
<accession>A0A557XI33</accession>
<keyword evidence="6" id="KW-1185">Reference proteome</keyword>
<name>A0A557XI33_9MYCO</name>
<dbReference type="RefSeq" id="WP_145039558.1">
    <property type="nucleotide sequence ID" value="NZ_VMQU01000099.1"/>
</dbReference>
<evidence type="ECO:0000313" key="6">
    <source>
        <dbReference type="Proteomes" id="UP000320513"/>
    </source>
</evidence>
<gene>
    <name evidence="5" type="ORF">FPZ47_19895</name>
</gene>
<keyword evidence="3" id="KW-1133">Transmembrane helix</keyword>
<sequence>MADGKLGAREAERLVWDVIVVGTGMGGGMLGYALARSGRRVLFVEKGRSTLPGTPGTIRAAMPELAEPQAYRSETGYYDALARAGRSTDEIEDISGRVPKRFVPFIGAGTGGSSALYGMVCERFFAQDFT</sequence>
<dbReference type="SUPFAM" id="SSF51905">
    <property type="entry name" value="FAD/NAD(P)-binding domain"/>
    <property type="match status" value="1"/>
</dbReference>
<feature type="non-terminal residue" evidence="5">
    <location>
        <position position="130"/>
    </location>
</feature>
<organism evidence="5 6">
    <name type="scientific">Mycobacterium helveticum</name>
    <dbReference type="NCBI Taxonomy" id="2592811"/>
    <lineage>
        <taxon>Bacteria</taxon>
        <taxon>Bacillati</taxon>
        <taxon>Actinomycetota</taxon>
        <taxon>Actinomycetes</taxon>
        <taxon>Mycobacteriales</taxon>
        <taxon>Mycobacteriaceae</taxon>
        <taxon>Mycobacterium</taxon>
    </lineage>
</organism>
<evidence type="ECO:0000259" key="4">
    <source>
        <dbReference type="Pfam" id="PF00890"/>
    </source>
</evidence>
<evidence type="ECO:0000256" key="2">
    <source>
        <dbReference type="ARBA" id="ARBA00023002"/>
    </source>
</evidence>
<protein>
    <submittedName>
        <fullName evidence="5">FAD-binding protein</fullName>
    </submittedName>
</protein>